<evidence type="ECO:0000313" key="6">
    <source>
        <dbReference type="EMBL" id="SHF62009.1"/>
    </source>
</evidence>
<dbReference type="InterPro" id="IPR050090">
    <property type="entry name" value="Tyrosine_recombinase_XerCD"/>
</dbReference>
<dbReference type="STRING" id="1121429.SAMN02745133_03107"/>
<dbReference type="GO" id="GO:0015074">
    <property type="term" value="P:DNA integration"/>
    <property type="evidence" value="ECO:0007669"/>
    <property type="project" value="InterPro"/>
</dbReference>
<dbReference type="PANTHER" id="PTHR30349">
    <property type="entry name" value="PHAGE INTEGRASE-RELATED"/>
    <property type="match status" value="1"/>
</dbReference>
<feature type="domain" description="Core-binding (CB)" evidence="5">
    <location>
        <begin position="102"/>
        <end position="189"/>
    </location>
</feature>
<evidence type="ECO:0000256" key="1">
    <source>
        <dbReference type="ARBA" id="ARBA00023125"/>
    </source>
</evidence>
<dbReference type="InterPro" id="IPR013762">
    <property type="entry name" value="Integrase-like_cat_sf"/>
</dbReference>
<dbReference type="InterPro" id="IPR010998">
    <property type="entry name" value="Integrase_recombinase_N"/>
</dbReference>
<sequence length="406" mass="46381">MPYVFLTLPVRQKLNQFRTFLEEHEYHESTILGYQTYVSRFLRSNYYNEKNSNLKDQIKEFLKNEASMSPKTFKYCRAALYVFYKFSTGMPYPKAVKENVIAEIEDLLAGFQDFQKRVKHLADTSIISEANQVRPFLNFIYQQSPESFNVSNISAMDIRNYFTGEAAHLNSSTKGRIATSIRNFFKYLRFSGVNVDESIFKIPLSPAVWKLNTIPTVLSNEEFESLRNCFDKSRPSGIRDYAITLCFTELGLRCSEVASLTLDDLDWKNGIIKIKNTKTHTDRTLPMSSTFGEAIVNYLQNSRPASKSRVLFVRFSHTQGEPMGREQVRGVMRRAYKRAGISESVTGTHILRRTVASKIYKKGCTLKMVADILGHECLESTAIYTKIDTEMLLQAAGMWPGGGSLC</sequence>
<dbReference type="AlphaFoldDB" id="A0A1M5D4P6"/>
<proteinExistence type="predicted"/>
<dbReference type="OrthoDB" id="184666at2"/>
<organism evidence="6 7">
    <name type="scientific">Desulforamulus putei DSM 12395</name>
    <dbReference type="NCBI Taxonomy" id="1121429"/>
    <lineage>
        <taxon>Bacteria</taxon>
        <taxon>Bacillati</taxon>
        <taxon>Bacillota</taxon>
        <taxon>Clostridia</taxon>
        <taxon>Eubacteriales</taxon>
        <taxon>Peptococcaceae</taxon>
        <taxon>Desulforamulus</taxon>
    </lineage>
</organism>
<dbReference type="SUPFAM" id="SSF56349">
    <property type="entry name" value="DNA breaking-rejoining enzymes"/>
    <property type="match status" value="1"/>
</dbReference>
<feature type="domain" description="Tyr recombinase" evidence="4">
    <location>
        <begin position="213"/>
        <end position="397"/>
    </location>
</feature>
<reference evidence="7" key="1">
    <citation type="submission" date="2016-11" db="EMBL/GenBank/DDBJ databases">
        <authorList>
            <person name="Varghese N."/>
            <person name="Submissions S."/>
        </authorList>
    </citation>
    <scope>NUCLEOTIDE SEQUENCE [LARGE SCALE GENOMIC DNA]</scope>
    <source>
        <strain evidence="7">DSM 12395</strain>
    </source>
</reference>
<dbReference type="GO" id="GO:0003677">
    <property type="term" value="F:DNA binding"/>
    <property type="evidence" value="ECO:0007669"/>
    <property type="project" value="UniProtKB-UniRule"/>
</dbReference>
<keyword evidence="1 3" id="KW-0238">DNA-binding</keyword>
<evidence type="ECO:0000259" key="5">
    <source>
        <dbReference type="PROSITE" id="PS51900"/>
    </source>
</evidence>
<dbReference type="PROSITE" id="PS51898">
    <property type="entry name" value="TYR_RECOMBINASE"/>
    <property type="match status" value="1"/>
</dbReference>
<dbReference type="Gene3D" id="1.10.150.130">
    <property type="match status" value="2"/>
</dbReference>
<accession>A0A1M5D4P6</accession>
<dbReference type="Proteomes" id="UP000184148">
    <property type="component" value="Unassembled WGS sequence"/>
</dbReference>
<keyword evidence="7" id="KW-1185">Reference proteome</keyword>
<gene>
    <name evidence="6" type="ORF">SAMN02745133_03107</name>
</gene>
<dbReference type="InterPro" id="IPR011010">
    <property type="entry name" value="DNA_brk_join_enz"/>
</dbReference>
<dbReference type="PROSITE" id="PS51900">
    <property type="entry name" value="CB"/>
    <property type="match status" value="1"/>
</dbReference>
<dbReference type="InterPro" id="IPR002104">
    <property type="entry name" value="Integrase_catalytic"/>
</dbReference>
<dbReference type="Gene3D" id="1.10.443.10">
    <property type="entry name" value="Intergrase catalytic core"/>
    <property type="match status" value="1"/>
</dbReference>
<evidence type="ECO:0000313" key="7">
    <source>
        <dbReference type="Proteomes" id="UP000184148"/>
    </source>
</evidence>
<dbReference type="GO" id="GO:0006310">
    <property type="term" value="P:DNA recombination"/>
    <property type="evidence" value="ECO:0007669"/>
    <property type="project" value="UniProtKB-KW"/>
</dbReference>
<evidence type="ECO:0000259" key="4">
    <source>
        <dbReference type="PROSITE" id="PS51898"/>
    </source>
</evidence>
<dbReference type="RefSeq" id="WP_073240252.1">
    <property type="nucleotide sequence ID" value="NZ_FQUY01000043.1"/>
</dbReference>
<dbReference type="EMBL" id="FQUY01000043">
    <property type="protein sequence ID" value="SHF62009.1"/>
    <property type="molecule type" value="Genomic_DNA"/>
</dbReference>
<dbReference type="PANTHER" id="PTHR30349:SF81">
    <property type="entry name" value="TYROSINE RECOMBINASE XERC"/>
    <property type="match status" value="1"/>
</dbReference>
<name>A0A1M5D4P6_9FIRM</name>
<keyword evidence="2" id="KW-0233">DNA recombination</keyword>
<dbReference type="CDD" id="cd01188">
    <property type="entry name" value="INT_RitA_C_like"/>
    <property type="match status" value="1"/>
</dbReference>
<protein>
    <submittedName>
        <fullName evidence="6">Site-specific recombinase XerD</fullName>
    </submittedName>
</protein>
<dbReference type="InterPro" id="IPR044068">
    <property type="entry name" value="CB"/>
</dbReference>
<evidence type="ECO:0000256" key="2">
    <source>
        <dbReference type="ARBA" id="ARBA00023172"/>
    </source>
</evidence>
<evidence type="ECO:0000256" key="3">
    <source>
        <dbReference type="PROSITE-ProRule" id="PRU01248"/>
    </source>
</evidence>
<dbReference type="Pfam" id="PF00589">
    <property type="entry name" value="Phage_integrase"/>
    <property type="match status" value="1"/>
</dbReference>